<evidence type="ECO:0000313" key="2">
    <source>
        <dbReference type="EMBL" id="JAH99956.1"/>
    </source>
</evidence>
<accession>A0A0E9XBZ1</accession>
<keyword evidence="1" id="KW-0812">Transmembrane</keyword>
<dbReference type="EMBL" id="GBXM01008621">
    <property type="protein sequence ID" value="JAH99956.1"/>
    <property type="molecule type" value="Transcribed_RNA"/>
</dbReference>
<dbReference type="AlphaFoldDB" id="A0A0E9XBZ1"/>
<organism evidence="2">
    <name type="scientific">Anguilla anguilla</name>
    <name type="common">European freshwater eel</name>
    <name type="synonym">Muraena anguilla</name>
    <dbReference type="NCBI Taxonomy" id="7936"/>
    <lineage>
        <taxon>Eukaryota</taxon>
        <taxon>Metazoa</taxon>
        <taxon>Chordata</taxon>
        <taxon>Craniata</taxon>
        <taxon>Vertebrata</taxon>
        <taxon>Euteleostomi</taxon>
        <taxon>Actinopterygii</taxon>
        <taxon>Neopterygii</taxon>
        <taxon>Teleostei</taxon>
        <taxon>Anguilliformes</taxon>
        <taxon>Anguillidae</taxon>
        <taxon>Anguilla</taxon>
    </lineage>
</organism>
<proteinExistence type="predicted"/>
<protein>
    <submittedName>
        <fullName evidence="2">Uncharacterized protein</fullName>
    </submittedName>
</protein>
<feature type="transmembrane region" description="Helical" evidence="1">
    <location>
        <begin position="12"/>
        <end position="33"/>
    </location>
</feature>
<keyword evidence="1" id="KW-0472">Membrane</keyword>
<name>A0A0E9XBZ1_ANGAN</name>
<reference evidence="2" key="2">
    <citation type="journal article" date="2015" name="Fish Shellfish Immunol.">
        <title>Early steps in the European eel (Anguilla anguilla)-Vibrio vulnificus interaction in the gills: Role of the RtxA13 toxin.</title>
        <authorList>
            <person name="Callol A."/>
            <person name="Pajuelo D."/>
            <person name="Ebbesson L."/>
            <person name="Teles M."/>
            <person name="MacKenzie S."/>
            <person name="Amaro C."/>
        </authorList>
    </citation>
    <scope>NUCLEOTIDE SEQUENCE</scope>
</reference>
<sequence length="38" mass="4237">MYTRIQGIENRIGYFSIILSNVNVVAAVGYVSFCILVL</sequence>
<evidence type="ECO:0000256" key="1">
    <source>
        <dbReference type="SAM" id="Phobius"/>
    </source>
</evidence>
<reference evidence="2" key="1">
    <citation type="submission" date="2014-11" db="EMBL/GenBank/DDBJ databases">
        <authorList>
            <person name="Amaro Gonzalez C."/>
        </authorList>
    </citation>
    <scope>NUCLEOTIDE SEQUENCE</scope>
</reference>
<keyword evidence="1" id="KW-1133">Transmembrane helix</keyword>